<keyword evidence="8" id="KW-0378">Hydrolase</keyword>
<dbReference type="InterPro" id="IPR034904">
    <property type="entry name" value="FSCA_dom_sf"/>
</dbReference>
<dbReference type="InterPro" id="IPR044304">
    <property type="entry name" value="NUBPL-like"/>
</dbReference>
<dbReference type="Gene3D" id="3.30.300.130">
    <property type="entry name" value="Fe-S cluster assembly (FSCA)"/>
    <property type="match status" value="1"/>
</dbReference>
<dbReference type="Pfam" id="PF10609">
    <property type="entry name" value="ParA"/>
    <property type="match status" value="1"/>
</dbReference>
<evidence type="ECO:0000256" key="4">
    <source>
        <dbReference type="ARBA" id="ARBA00023004"/>
    </source>
</evidence>
<dbReference type="PROSITE" id="PS01215">
    <property type="entry name" value="MRP"/>
    <property type="match status" value="1"/>
</dbReference>
<comment type="similarity">
    <text evidence="8">Belongs to the Mrp/NBP35 ATP-binding proteins family.</text>
</comment>
<keyword evidence="5 8" id="KW-0411">Iron-sulfur</keyword>
<dbReference type="GO" id="GO:0016887">
    <property type="term" value="F:ATP hydrolysis activity"/>
    <property type="evidence" value="ECO:0007669"/>
    <property type="project" value="UniProtKB-UniRule"/>
</dbReference>
<dbReference type="PANTHER" id="PTHR42961">
    <property type="entry name" value="IRON-SULFUR PROTEIN NUBPL"/>
    <property type="match status" value="1"/>
</dbReference>
<keyword evidence="1 8" id="KW-0479">Metal-binding</keyword>
<keyword evidence="2 8" id="KW-0547">Nucleotide-binding</keyword>
<dbReference type="InterPro" id="IPR000808">
    <property type="entry name" value="Mrp-like_CS"/>
</dbReference>
<dbReference type="GO" id="GO:0046872">
    <property type="term" value="F:metal ion binding"/>
    <property type="evidence" value="ECO:0007669"/>
    <property type="project" value="UniProtKB-KW"/>
</dbReference>
<protein>
    <recommendedName>
        <fullName evidence="7 8">Iron-sulfur cluster carrier protein</fullName>
    </recommendedName>
</protein>
<comment type="function">
    <text evidence="6 8">Binds and transfers iron-sulfur (Fe-S) clusters to target apoproteins. Can hydrolyze ATP.</text>
</comment>
<dbReference type="RefSeq" id="WP_099255533.1">
    <property type="nucleotide sequence ID" value="NZ_NHOA01000084.1"/>
</dbReference>
<dbReference type="InterPro" id="IPR033756">
    <property type="entry name" value="YlxH/NBP35"/>
</dbReference>
<dbReference type="Proteomes" id="UP000222824">
    <property type="component" value="Unassembled WGS sequence"/>
</dbReference>
<dbReference type="SUPFAM" id="SSF117916">
    <property type="entry name" value="Fe-S cluster assembly (FSCA) domain-like"/>
    <property type="match status" value="1"/>
</dbReference>
<dbReference type="SUPFAM" id="SSF52540">
    <property type="entry name" value="P-loop containing nucleoside triphosphate hydrolases"/>
    <property type="match status" value="1"/>
</dbReference>
<evidence type="ECO:0000256" key="5">
    <source>
        <dbReference type="ARBA" id="ARBA00023014"/>
    </source>
</evidence>
<feature type="domain" description="MIP18 family-like" evidence="10">
    <location>
        <begin position="8"/>
        <end position="68"/>
    </location>
</feature>
<dbReference type="OrthoDB" id="8297at2157"/>
<evidence type="ECO:0000256" key="7">
    <source>
        <dbReference type="ARBA" id="ARBA00074706"/>
    </source>
</evidence>
<feature type="region of interest" description="Disordered" evidence="9">
    <location>
        <begin position="345"/>
        <end position="376"/>
    </location>
</feature>
<comment type="subunit">
    <text evidence="8">Homodimer.</text>
</comment>
<accession>A0A2G1WI89</accession>
<keyword evidence="4 8" id="KW-0408">Iron</keyword>
<dbReference type="PANTHER" id="PTHR42961:SF2">
    <property type="entry name" value="IRON-SULFUR PROTEIN NUBPL"/>
    <property type="match status" value="1"/>
</dbReference>
<name>A0A2G1WI89_9EURY</name>
<keyword evidence="12" id="KW-1185">Reference proteome</keyword>
<dbReference type="GO" id="GO:0140663">
    <property type="term" value="F:ATP-dependent FeS chaperone activity"/>
    <property type="evidence" value="ECO:0007669"/>
    <property type="project" value="InterPro"/>
</dbReference>
<evidence type="ECO:0000313" key="11">
    <source>
        <dbReference type="EMBL" id="PHQ38697.1"/>
    </source>
</evidence>
<evidence type="ECO:0000256" key="3">
    <source>
        <dbReference type="ARBA" id="ARBA00022840"/>
    </source>
</evidence>
<evidence type="ECO:0000256" key="9">
    <source>
        <dbReference type="SAM" id="MobiDB-lite"/>
    </source>
</evidence>
<dbReference type="CDD" id="cd02037">
    <property type="entry name" value="Mrp_NBP35"/>
    <property type="match status" value="1"/>
</dbReference>
<evidence type="ECO:0000256" key="6">
    <source>
        <dbReference type="ARBA" id="ARBA00058094"/>
    </source>
</evidence>
<dbReference type="FunFam" id="3.40.50.300:FF:001119">
    <property type="entry name" value="Iron-sulfur cluster carrier protein"/>
    <property type="match status" value="1"/>
</dbReference>
<dbReference type="GO" id="GO:0005524">
    <property type="term" value="F:ATP binding"/>
    <property type="evidence" value="ECO:0007669"/>
    <property type="project" value="UniProtKB-UniRule"/>
</dbReference>
<gene>
    <name evidence="11" type="ORF">DJ69_10285</name>
</gene>
<dbReference type="HAMAP" id="MF_02040">
    <property type="entry name" value="Mrp_NBP35"/>
    <property type="match status" value="1"/>
</dbReference>
<feature type="compositionally biased region" description="Basic and acidic residues" evidence="9">
    <location>
        <begin position="345"/>
        <end position="354"/>
    </location>
</feature>
<proteinExistence type="inferred from homology"/>
<dbReference type="InterPro" id="IPR019591">
    <property type="entry name" value="Mrp/NBP35_ATP-bd"/>
</dbReference>
<dbReference type="Pfam" id="PF01883">
    <property type="entry name" value="FeS_assembly_P"/>
    <property type="match status" value="1"/>
</dbReference>
<reference evidence="11 12" key="1">
    <citation type="journal article" date="2014" name="Front. Microbiol.">
        <title>Population and genomic analysis of the genus Halorubrum.</title>
        <authorList>
            <person name="Fullmer M.S."/>
            <person name="Soucy S.M."/>
            <person name="Swithers K.S."/>
            <person name="Makkay A.M."/>
            <person name="Wheeler R."/>
            <person name="Ventosa A."/>
            <person name="Gogarten J.P."/>
            <person name="Papke R.T."/>
        </authorList>
    </citation>
    <scope>NUCLEOTIDE SEQUENCE [LARGE SCALE GENOMIC DNA]</scope>
    <source>
        <strain evidence="11 12">C49</strain>
    </source>
</reference>
<dbReference type="EMBL" id="NHOA01000084">
    <property type="protein sequence ID" value="PHQ38697.1"/>
    <property type="molecule type" value="Genomic_DNA"/>
</dbReference>
<dbReference type="AlphaFoldDB" id="A0A2G1WI89"/>
<dbReference type="Gene3D" id="3.40.50.300">
    <property type="entry name" value="P-loop containing nucleotide triphosphate hydrolases"/>
    <property type="match status" value="1"/>
</dbReference>
<sequence>MTDTVTESELLDRLATVEDPQNDDDIVSMGLVNDVTVSGDSAEVSLAFNAPYAPAEIEIGNAVRDVVSDAGLEPELRAQFGSEHGFDADVLPGVRNVIAVASGKGGVGKTTVAANLAAGLKERGARVGILDADVHGPNVPRLLPTENEPGMLPEGDIVPPRSDGVMVMSTEHLLPDGDDPAVLRGPMVNNVMMKFINDVEWGQLDYLIVDLPPGTGDASLNLLQTLPIAGVVVVTTPQEMAVADARKGLRLFADHDAPVLGVVENMSAFHCPECDDTHRVFGEGGAAEIRDDYGVPVVGTLPVHPDFDTETADGPAVRDDESPVRADLEAMVDDVADRVGEVNRRQVAERVGEWERDEGGEDAAPGDPVPAGAEPE</sequence>
<dbReference type="InterPro" id="IPR027417">
    <property type="entry name" value="P-loop_NTPase"/>
</dbReference>
<comment type="caution">
    <text evidence="11">The sequence shown here is derived from an EMBL/GenBank/DDBJ whole genome shotgun (WGS) entry which is preliminary data.</text>
</comment>
<keyword evidence="3 8" id="KW-0067">ATP-binding</keyword>
<organism evidence="11 12">
    <name type="scientific">Halorubrum persicum</name>
    <dbReference type="NCBI Taxonomy" id="1383844"/>
    <lineage>
        <taxon>Archaea</taxon>
        <taxon>Methanobacteriati</taxon>
        <taxon>Methanobacteriota</taxon>
        <taxon>Stenosarchaea group</taxon>
        <taxon>Halobacteria</taxon>
        <taxon>Halobacteriales</taxon>
        <taxon>Haloferacaceae</taxon>
        <taxon>Halorubrum</taxon>
    </lineage>
</organism>
<evidence type="ECO:0000313" key="12">
    <source>
        <dbReference type="Proteomes" id="UP000222824"/>
    </source>
</evidence>
<dbReference type="GO" id="GO:0051539">
    <property type="term" value="F:4 iron, 4 sulfur cluster binding"/>
    <property type="evidence" value="ECO:0007669"/>
    <property type="project" value="TreeGrafter"/>
</dbReference>
<evidence type="ECO:0000256" key="1">
    <source>
        <dbReference type="ARBA" id="ARBA00022723"/>
    </source>
</evidence>
<feature type="compositionally biased region" description="Low complexity" evidence="9">
    <location>
        <begin position="362"/>
        <end position="376"/>
    </location>
</feature>
<dbReference type="InterPro" id="IPR002744">
    <property type="entry name" value="MIP18-like"/>
</dbReference>
<dbReference type="GO" id="GO:0016226">
    <property type="term" value="P:iron-sulfur cluster assembly"/>
    <property type="evidence" value="ECO:0007669"/>
    <property type="project" value="InterPro"/>
</dbReference>
<evidence type="ECO:0000259" key="10">
    <source>
        <dbReference type="Pfam" id="PF01883"/>
    </source>
</evidence>
<evidence type="ECO:0000256" key="8">
    <source>
        <dbReference type="HAMAP-Rule" id="MF_02040"/>
    </source>
</evidence>
<evidence type="ECO:0000256" key="2">
    <source>
        <dbReference type="ARBA" id="ARBA00022741"/>
    </source>
</evidence>
<feature type="binding site" evidence="8">
    <location>
        <begin position="103"/>
        <end position="110"/>
    </location>
    <ligand>
        <name>ATP</name>
        <dbReference type="ChEBI" id="CHEBI:30616"/>
    </ligand>
</feature>